<name>A0A5C0XQ32_PYRFU</name>
<reference evidence="2 3" key="1">
    <citation type="submission" date="2017-08" db="EMBL/GenBank/DDBJ databases">
        <title>Resequencing and Reannotation of the genome of Pyrococcus furiosus type strain DSM3638.</title>
        <authorList>
            <person name="Reichelt R.M."/>
            <person name="Bunk B."/>
        </authorList>
    </citation>
    <scope>NUCLEOTIDE SEQUENCE [LARGE SCALE GENOMIC DNA]</scope>
    <source>
        <strain evidence="2 3">DSM 3638</strain>
    </source>
</reference>
<dbReference type="PANTHER" id="PTHR30015">
    <property type="entry name" value="MRR RESTRICTION SYSTEM PROTEIN"/>
    <property type="match status" value="1"/>
</dbReference>
<dbReference type="RefSeq" id="WP_011012276.1">
    <property type="nucleotide sequence ID" value="NC_003413.1"/>
</dbReference>
<dbReference type="Proteomes" id="UP000324354">
    <property type="component" value="Chromosome"/>
</dbReference>
<dbReference type="GeneID" id="13301740"/>
<evidence type="ECO:0000259" key="1">
    <source>
        <dbReference type="Pfam" id="PF04471"/>
    </source>
</evidence>
<dbReference type="EMBL" id="CP023154">
    <property type="protein sequence ID" value="QEK78791.1"/>
    <property type="molecule type" value="Genomic_DNA"/>
</dbReference>
<keyword evidence="2" id="KW-0378">Hydrolase</keyword>
<organism evidence="2 3">
    <name type="scientific">Pyrococcus furiosus (strain ATCC 43587 / DSM 3638 / JCM 8422 / Vc1)</name>
    <dbReference type="NCBI Taxonomy" id="186497"/>
    <lineage>
        <taxon>Archaea</taxon>
        <taxon>Methanobacteriati</taxon>
        <taxon>Methanobacteriota</taxon>
        <taxon>Thermococci</taxon>
        <taxon>Thermococcales</taxon>
        <taxon>Thermococcaceae</taxon>
        <taxon>Pyrococcus</taxon>
    </lineage>
</organism>
<dbReference type="AlphaFoldDB" id="A0A5C0XQ32"/>
<dbReference type="Pfam" id="PF04471">
    <property type="entry name" value="Mrr_cat"/>
    <property type="match status" value="1"/>
</dbReference>
<keyword evidence="2" id="KW-0540">Nuclease</keyword>
<dbReference type="GO" id="GO:0003677">
    <property type="term" value="F:DNA binding"/>
    <property type="evidence" value="ECO:0007669"/>
    <property type="project" value="InterPro"/>
</dbReference>
<feature type="domain" description="Restriction endonuclease type IV Mrr" evidence="1">
    <location>
        <begin position="19"/>
        <end position="123"/>
    </location>
</feature>
<dbReference type="PANTHER" id="PTHR30015:SF7">
    <property type="entry name" value="TYPE IV METHYL-DIRECTED RESTRICTION ENZYME ECOKMRR"/>
    <property type="match status" value="1"/>
</dbReference>
<dbReference type="InterPro" id="IPR007560">
    <property type="entry name" value="Restrct_endonuc_IV_Mrr"/>
</dbReference>
<keyword evidence="2" id="KW-0255">Endonuclease</keyword>
<dbReference type="OrthoDB" id="95588at2157"/>
<dbReference type="InterPro" id="IPR052906">
    <property type="entry name" value="Type_IV_Methyl-Rstrct_Enzyme"/>
</dbReference>
<dbReference type="GO" id="GO:0015666">
    <property type="term" value="F:restriction endodeoxyribonuclease activity"/>
    <property type="evidence" value="ECO:0007669"/>
    <property type="project" value="TreeGrafter"/>
</dbReference>
<protein>
    <submittedName>
        <fullName evidence="2">Restriction endonuclease</fullName>
    </submittedName>
</protein>
<dbReference type="GO" id="GO:0009307">
    <property type="term" value="P:DNA restriction-modification system"/>
    <property type="evidence" value="ECO:0007669"/>
    <property type="project" value="InterPro"/>
</dbReference>
<evidence type="ECO:0000313" key="2">
    <source>
        <dbReference type="EMBL" id="QEK78791.1"/>
    </source>
</evidence>
<sequence>MGKWSDDILINASKESLIPLILELLKRTGFRESEKVSEEWGFDIVGIRDDPLSGTEKVLLKIHTSGMLSSKDVNVFADVLRTHKADKGIIVVPYGVTRDARILISRDYKGLIVTWDRKKLISLFERYGIEPPEELLQKREEEPKKEEPKLKPIKLDAPLLFDVSAEDLFRKLMGFLSSRYPIKREVVSIEELKVKLSVGYILSWSANERKGKGVVLSKEEIVLDATEDEKLKNNVSKALLNDYSVITATDKEIDVTMTLTEAVVLFKEFAAKNLGLLESDISIVDRKRVYLPVEAYFKLKIGDNEGKATIDLKSGEINVEITPLSQEYLVGKVKEIVVEKTGEEVKGVRTEERKGKIRVYGSTERFKFEFVVNVYTGEVLSEEIVLTDEAIVEIIKENYLGEIIGIERGKNTAIVDLLTQDGILIVEVDLGTGKIKEAKKLPTPEKGAEIARNVVIENFPIKNIEFKSYRILNHQYLEITLEGEDGKAIVKLEGERGEVLDYSVEISEKVASELVRNKYAGKIEVEKVEKDESSYIITGSLENHKVKIKVSKDGKILEEIDRVLKEEVAKEKAIEAVKKVESEGVLESLELNDNWIVKFSGPNKVGTLILHRATGEVINRDVRFTELWIEKTFYEHLKRKYGESNLKTEWLIHHKDKGQVTIKVTGDNGIYYGKIDVKTGEIIEEDKAPKKGVLAKIKQLQLDAKYK</sequence>
<gene>
    <name evidence="2" type="ORF">PFDSM3638_05695</name>
</gene>
<proteinExistence type="predicted"/>
<evidence type="ECO:0000313" key="3">
    <source>
        <dbReference type="Proteomes" id="UP000324354"/>
    </source>
</evidence>
<dbReference type="GeneID" id="41712945"/>
<accession>A0A5C0XQ32</accession>